<sequence length="74" mass="8280">MGIDNKKEMIANNNKCKEGQPLPPKRMKKSVPKHLDFSFLQSTFDSIRGKANNMPPTLGEQQSIPPEQPGSSKR</sequence>
<feature type="compositionally biased region" description="Polar residues" evidence="1">
    <location>
        <begin position="59"/>
        <end position="74"/>
    </location>
</feature>
<feature type="region of interest" description="Disordered" evidence="1">
    <location>
        <begin position="1"/>
        <end position="30"/>
    </location>
</feature>
<name>A0ABU6SIL3_9FABA</name>
<gene>
    <name evidence="2" type="ORF">PIB30_051726</name>
</gene>
<evidence type="ECO:0000313" key="3">
    <source>
        <dbReference type="Proteomes" id="UP001341840"/>
    </source>
</evidence>
<dbReference type="EMBL" id="JASCZI010060784">
    <property type="protein sequence ID" value="MED6135974.1"/>
    <property type="molecule type" value="Genomic_DNA"/>
</dbReference>
<comment type="caution">
    <text evidence="2">The sequence shown here is derived from an EMBL/GenBank/DDBJ whole genome shotgun (WGS) entry which is preliminary data.</text>
</comment>
<organism evidence="2 3">
    <name type="scientific">Stylosanthes scabra</name>
    <dbReference type="NCBI Taxonomy" id="79078"/>
    <lineage>
        <taxon>Eukaryota</taxon>
        <taxon>Viridiplantae</taxon>
        <taxon>Streptophyta</taxon>
        <taxon>Embryophyta</taxon>
        <taxon>Tracheophyta</taxon>
        <taxon>Spermatophyta</taxon>
        <taxon>Magnoliopsida</taxon>
        <taxon>eudicotyledons</taxon>
        <taxon>Gunneridae</taxon>
        <taxon>Pentapetalae</taxon>
        <taxon>rosids</taxon>
        <taxon>fabids</taxon>
        <taxon>Fabales</taxon>
        <taxon>Fabaceae</taxon>
        <taxon>Papilionoideae</taxon>
        <taxon>50 kb inversion clade</taxon>
        <taxon>dalbergioids sensu lato</taxon>
        <taxon>Dalbergieae</taxon>
        <taxon>Pterocarpus clade</taxon>
        <taxon>Stylosanthes</taxon>
    </lineage>
</organism>
<proteinExistence type="predicted"/>
<evidence type="ECO:0000313" key="2">
    <source>
        <dbReference type="EMBL" id="MED6135974.1"/>
    </source>
</evidence>
<protein>
    <submittedName>
        <fullName evidence="2">Uncharacterized protein</fullName>
    </submittedName>
</protein>
<keyword evidence="3" id="KW-1185">Reference proteome</keyword>
<feature type="region of interest" description="Disordered" evidence="1">
    <location>
        <begin position="47"/>
        <end position="74"/>
    </location>
</feature>
<reference evidence="2 3" key="1">
    <citation type="journal article" date="2023" name="Plants (Basel)">
        <title>Bridging the Gap: Combining Genomics and Transcriptomics Approaches to Understand Stylosanthes scabra, an Orphan Legume from the Brazilian Caatinga.</title>
        <authorList>
            <person name="Ferreira-Neto J.R.C."/>
            <person name="da Silva M.D."/>
            <person name="Binneck E."/>
            <person name="de Melo N.F."/>
            <person name="da Silva R.H."/>
            <person name="de Melo A.L.T.M."/>
            <person name="Pandolfi V."/>
            <person name="Bustamante F.O."/>
            <person name="Brasileiro-Vidal A.C."/>
            <person name="Benko-Iseppon A.M."/>
        </authorList>
    </citation>
    <scope>NUCLEOTIDE SEQUENCE [LARGE SCALE GENOMIC DNA]</scope>
    <source>
        <tissue evidence="2">Leaves</tissue>
    </source>
</reference>
<evidence type="ECO:0000256" key="1">
    <source>
        <dbReference type="SAM" id="MobiDB-lite"/>
    </source>
</evidence>
<dbReference type="Proteomes" id="UP001341840">
    <property type="component" value="Unassembled WGS sequence"/>
</dbReference>
<accession>A0ABU6SIL3</accession>